<protein>
    <submittedName>
        <fullName evidence="2">Uncharacterized protein</fullName>
    </submittedName>
</protein>
<accession>A0A1T4Q748</accession>
<dbReference type="AlphaFoldDB" id="A0A1T4Q748"/>
<organism evidence="2 3">
    <name type="scientific">Lysobacter spongiicola DSM 21749</name>
    <dbReference type="NCBI Taxonomy" id="1122188"/>
    <lineage>
        <taxon>Bacteria</taxon>
        <taxon>Pseudomonadati</taxon>
        <taxon>Pseudomonadota</taxon>
        <taxon>Gammaproteobacteria</taxon>
        <taxon>Lysobacterales</taxon>
        <taxon>Lysobacteraceae</taxon>
        <taxon>Novilysobacter</taxon>
    </lineage>
</organism>
<dbReference type="Proteomes" id="UP000190061">
    <property type="component" value="Unassembled WGS sequence"/>
</dbReference>
<feature type="transmembrane region" description="Helical" evidence="1">
    <location>
        <begin position="37"/>
        <end position="58"/>
    </location>
</feature>
<dbReference type="RefSeq" id="WP_078758121.1">
    <property type="nucleotide sequence ID" value="NZ_FUXP01000004.1"/>
</dbReference>
<evidence type="ECO:0000256" key="1">
    <source>
        <dbReference type="SAM" id="Phobius"/>
    </source>
</evidence>
<name>A0A1T4Q748_9GAMM</name>
<dbReference type="STRING" id="1122188.SAMN02745674_01529"/>
<dbReference type="OrthoDB" id="6035925at2"/>
<feature type="transmembrane region" description="Helical" evidence="1">
    <location>
        <begin position="12"/>
        <end position="31"/>
    </location>
</feature>
<keyword evidence="1" id="KW-0472">Membrane</keyword>
<sequence>MKAAGALRATAWVVGVFAVVWLTTIVAWRALGSDPTAMHLVGFLLVLPLAVLSGIWLLRRRGRGPQAVAATGPGVPVDVPAVPSPLSPLRLCASALWLRAGSSPAEVANALVRPERPPLHGHLRDQAGLPVFAAAVDGVDPESMRSVLKAVVAEDADRCFDEERLRAMVLLDPVAEDLLFAAAATLAPAAANDPGPGADRMRMQTTMHHSRSSRAAPHVLDAPTLRVRLLVAHDWPGAARDVAAAWLMAKATAVGLAAGSFTVEVSSAEGAFDAWTLMARLMDPQEQAAPGEHHLVLATHSAIGAGAIARLDGQRELLVSGHPEGRIPGEGAAGVLLTEQQAMNHAPVDAMPIQLSGLRQGPAGQGRGAGRLLGELLVDAMAAAGTTTEAIRLVLTDADHRPSRAIEVAGAMTAALPGLDALEDSFHLGVVCGDLGPAGPLALLAVAASRAIDDGPVLVASVADPRRRTVLAVSPGPAAVDSIKPLLSDAAVPETAAA</sequence>
<proteinExistence type="predicted"/>
<keyword evidence="1" id="KW-0812">Transmembrane</keyword>
<keyword evidence="3" id="KW-1185">Reference proteome</keyword>
<dbReference type="EMBL" id="FUXP01000004">
    <property type="protein sequence ID" value="SJZ99613.1"/>
    <property type="molecule type" value="Genomic_DNA"/>
</dbReference>
<gene>
    <name evidence="2" type="ORF">SAMN02745674_01529</name>
</gene>
<evidence type="ECO:0000313" key="2">
    <source>
        <dbReference type="EMBL" id="SJZ99613.1"/>
    </source>
</evidence>
<evidence type="ECO:0000313" key="3">
    <source>
        <dbReference type="Proteomes" id="UP000190061"/>
    </source>
</evidence>
<keyword evidence="1" id="KW-1133">Transmembrane helix</keyword>
<reference evidence="2 3" key="1">
    <citation type="submission" date="2017-02" db="EMBL/GenBank/DDBJ databases">
        <authorList>
            <person name="Peterson S.W."/>
        </authorList>
    </citation>
    <scope>NUCLEOTIDE SEQUENCE [LARGE SCALE GENOMIC DNA]</scope>
    <source>
        <strain evidence="2 3">DSM 21749</strain>
    </source>
</reference>